<sequence length="407" mass="42705">MSTTTRPPAAEASADPDLAALVTRTRRFVRDVVLPVEDQHDGDVTSAGGDALRRRLQEGARERGLLAPHAPVEYGGLGLSMTQRARVFEAAGYSLFGALAINAAAPDEGNMHLLAHVATSDQREQYLAPLVSGEVRSAFAMTEPAPGAGSDPTALATTATRVKSGWRIDGRKTFITGADGAGFFIIMARTGGEVGDRGGGTMFLAPAGTPGLHVGRHVPTMDRSMVGGHCEVAFDGLVVPDEAVLGEVDEGFRYAQVRLGPARMTHVMRWLGAAVRAHEVAVEYAAARHGFGSAVADLGMAQQMIADNEIDLAATRALLDGACTALDAGSPASQETSVAKVFGAEAMDRVVDRAMQLCGGLGVSADLPVARIAREVRPFRVYDGPSEVHRFAIAKRAVKAARLRASS</sequence>
<dbReference type="InterPro" id="IPR009075">
    <property type="entry name" value="AcylCo_DH/oxidase_C"/>
</dbReference>
<evidence type="ECO:0000259" key="10">
    <source>
        <dbReference type="Pfam" id="PF02771"/>
    </source>
</evidence>
<dbReference type="SUPFAM" id="SSF47203">
    <property type="entry name" value="Acyl-CoA dehydrogenase C-terminal domain-like"/>
    <property type="match status" value="1"/>
</dbReference>
<evidence type="ECO:0000256" key="2">
    <source>
        <dbReference type="ARBA" id="ARBA00009347"/>
    </source>
</evidence>
<dbReference type="GO" id="GO:0050660">
    <property type="term" value="F:flavin adenine dinucleotide binding"/>
    <property type="evidence" value="ECO:0007669"/>
    <property type="project" value="InterPro"/>
</dbReference>
<evidence type="ECO:0000259" key="9">
    <source>
        <dbReference type="Pfam" id="PF02770"/>
    </source>
</evidence>
<comment type="similarity">
    <text evidence="2 7">Belongs to the acyl-CoA dehydrogenase family.</text>
</comment>
<proteinExistence type="inferred from homology"/>
<dbReference type="InterPro" id="IPR006089">
    <property type="entry name" value="Acyl-CoA_DH_CS"/>
</dbReference>
<dbReference type="PANTHER" id="PTHR48083">
    <property type="entry name" value="MEDIUM-CHAIN SPECIFIC ACYL-COA DEHYDROGENASE, MITOCHONDRIAL-RELATED"/>
    <property type="match status" value="1"/>
</dbReference>
<dbReference type="EMBL" id="JAAGWE010000048">
    <property type="protein sequence ID" value="NEM08902.1"/>
    <property type="molecule type" value="Genomic_DNA"/>
</dbReference>
<dbReference type="InterPro" id="IPR006091">
    <property type="entry name" value="Acyl-CoA_Oxase/DH_mid-dom"/>
</dbReference>
<dbReference type="Pfam" id="PF02771">
    <property type="entry name" value="Acyl-CoA_dh_N"/>
    <property type="match status" value="1"/>
</dbReference>
<dbReference type="Gene3D" id="1.20.140.10">
    <property type="entry name" value="Butyryl-CoA Dehydrogenase, subunit A, domain 3"/>
    <property type="match status" value="1"/>
</dbReference>
<comment type="cofactor">
    <cofactor evidence="1 7">
        <name>FAD</name>
        <dbReference type="ChEBI" id="CHEBI:57692"/>
    </cofactor>
</comment>
<dbReference type="InterPro" id="IPR037069">
    <property type="entry name" value="AcylCoA_DH/ox_N_sf"/>
</dbReference>
<keyword evidence="5 7" id="KW-0274">FAD</keyword>
<dbReference type="InterPro" id="IPR013786">
    <property type="entry name" value="AcylCoA_DH/ox_N"/>
</dbReference>
<dbReference type="SUPFAM" id="SSF56645">
    <property type="entry name" value="Acyl-CoA dehydrogenase NM domain-like"/>
    <property type="match status" value="1"/>
</dbReference>
<evidence type="ECO:0000313" key="11">
    <source>
        <dbReference type="EMBL" id="NEM08902.1"/>
    </source>
</evidence>
<dbReference type="GO" id="GO:0003995">
    <property type="term" value="F:acyl-CoA dehydrogenase activity"/>
    <property type="evidence" value="ECO:0007669"/>
    <property type="project" value="InterPro"/>
</dbReference>
<organism evidence="11 12">
    <name type="scientific">Geodermatophilus normandii</name>
    <dbReference type="NCBI Taxonomy" id="1137989"/>
    <lineage>
        <taxon>Bacteria</taxon>
        <taxon>Bacillati</taxon>
        <taxon>Actinomycetota</taxon>
        <taxon>Actinomycetes</taxon>
        <taxon>Geodermatophilales</taxon>
        <taxon>Geodermatophilaceae</taxon>
        <taxon>Geodermatophilus</taxon>
    </lineage>
</organism>
<feature type="domain" description="Acyl-CoA dehydrogenase/oxidase N-terminal" evidence="10">
    <location>
        <begin position="18"/>
        <end position="134"/>
    </location>
</feature>
<dbReference type="PROSITE" id="PS00073">
    <property type="entry name" value="ACYL_COA_DH_2"/>
    <property type="match status" value="1"/>
</dbReference>
<dbReference type="InterPro" id="IPR046373">
    <property type="entry name" value="Acyl-CoA_Oxase/DH_mid-dom_sf"/>
</dbReference>
<protein>
    <submittedName>
        <fullName evidence="11">Acyl-CoA/acyl-ACP dehydrogenase</fullName>
    </submittedName>
</protein>
<feature type="domain" description="Acyl-CoA dehydrogenase/oxidase C-terminal" evidence="8">
    <location>
        <begin position="249"/>
        <end position="397"/>
    </location>
</feature>
<comment type="subunit">
    <text evidence="3">Homodimer.</text>
</comment>
<reference evidence="11 12" key="1">
    <citation type="submission" date="2019-12" db="EMBL/GenBank/DDBJ databases">
        <title>WGS of CPCC 203550 I12A-02606.</title>
        <authorList>
            <person name="Jiang Z."/>
        </authorList>
    </citation>
    <scope>NUCLEOTIDE SEQUENCE [LARGE SCALE GENOMIC DNA]</scope>
    <source>
        <strain evidence="11 12">I12A-02606</strain>
    </source>
</reference>
<dbReference type="Pfam" id="PF02770">
    <property type="entry name" value="Acyl-CoA_dh_M"/>
    <property type="match status" value="1"/>
</dbReference>
<dbReference type="InterPro" id="IPR036250">
    <property type="entry name" value="AcylCo_DH-like_C"/>
</dbReference>
<dbReference type="Pfam" id="PF00441">
    <property type="entry name" value="Acyl-CoA_dh_1"/>
    <property type="match status" value="1"/>
</dbReference>
<evidence type="ECO:0000259" key="8">
    <source>
        <dbReference type="Pfam" id="PF00441"/>
    </source>
</evidence>
<dbReference type="Gene3D" id="2.40.110.10">
    <property type="entry name" value="Butyryl-CoA Dehydrogenase, subunit A, domain 2"/>
    <property type="match status" value="1"/>
</dbReference>
<gene>
    <name evidence="11" type="ORF">GCU54_23370</name>
</gene>
<keyword evidence="4 7" id="KW-0285">Flavoprotein</keyword>
<dbReference type="RefSeq" id="WP_163479188.1">
    <property type="nucleotide sequence ID" value="NZ_JAAGWE010000048.1"/>
</dbReference>
<feature type="domain" description="Acyl-CoA oxidase/dehydrogenase middle" evidence="9">
    <location>
        <begin position="138"/>
        <end position="235"/>
    </location>
</feature>
<evidence type="ECO:0000256" key="6">
    <source>
        <dbReference type="ARBA" id="ARBA00023002"/>
    </source>
</evidence>
<dbReference type="GO" id="GO:0005737">
    <property type="term" value="C:cytoplasm"/>
    <property type="evidence" value="ECO:0007669"/>
    <property type="project" value="TreeGrafter"/>
</dbReference>
<dbReference type="PANTHER" id="PTHR48083:SF13">
    <property type="entry name" value="ACYL-COA DEHYDROGENASE FAMILY MEMBER 11"/>
    <property type="match status" value="1"/>
</dbReference>
<evidence type="ECO:0000256" key="7">
    <source>
        <dbReference type="RuleBase" id="RU362125"/>
    </source>
</evidence>
<comment type="caution">
    <text evidence="11">The sequence shown here is derived from an EMBL/GenBank/DDBJ whole genome shotgun (WGS) entry which is preliminary data.</text>
</comment>
<accession>A0A6P0GPM8</accession>
<keyword evidence="6 7" id="KW-0560">Oxidoreductase</keyword>
<dbReference type="Gene3D" id="1.10.540.10">
    <property type="entry name" value="Acyl-CoA dehydrogenase/oxidase, N-terminal domain"/>
    <property type="match status" value="1"/>
</dbReference>
<evidence type="ECO:0000256" key="5">
    <source>
        <dbReference type="ARBA" id="ARBA00022827"/>
    </source>
</evidence>
<evidence type="ECO:0000313" key="12">
    <source>
        <dbReference type="Proteomes" id="UP000471126"/>
    </source>
</evidence>
<dbReference type="Proteomes" id="UP000471126">
    <property type="component" value="Unassembled WGS sequence"/>
</dbReference>
<dbReference type="AlphaFoldDB" id="A0A6P0GPM8"/>
<evidence type="ECO:0000256" key="3">
    <source>
        <dbReference type="ARBA" id="ARBA00011738"/>
    </source>
</evidence>
<name>A0A6P0GPM8_9ACTN</name>
<dbReference type="InterPro" id="IPR009100">
    <property type="entry name" value="AcylCoA_DH/oxidase_NM_dom_sf"/>
</dbReference>
<evidence type="ECO:0000256" key="4">
    <source>
        <dbReference type="ARBA" id="ARBA00022630"/>
    </source>
</evidence>
<evidence type="ECO:0000256" key="1">
    <source>
        <dbReference type="ARBA" id="ARBA00001974"/>
    </source>
</evidence>
<dbReference type="GO" id="GO:0033539">
    <property type="term" value="P:fatty acid beta-oxidation using acyl-CoA dehydrogenase"/>
    <property type="evidence" value="ECO:0007669"/>
    <property type="project" value="TreeGrafter"/>
</dbReference>
<dbReference type="InterPro" id="IPR050741">
    <property type="entry name" value="Acyl-CoA_dehydrogenase"/>
</dbReference>